<feature type="transmembrane region" description="Helical" evidence="10">
    <location>
        <begin position="20"/>
        <end position="42"/>
    </location>
</feature>
<keyword evidence="7 10" id="KW-1133">Transmembrane helix</keyword>
<reference evidence="11 12" key="1">
    <citation type="submission" date="2021-02" db="EMBL/GenBank/DDBJ databases">
        <title>Variation within the Batrachochytrium salamandrivorans European outbreak.</title>
        <authorList>
            <person name="Kelly M."/>
            <person name="Pasmans F."/>
            <person name="Shea T.P."/>
            <person name="Munoz J.F."/>
            <person name="Carranza S."/>
            <person name="Cuomo C.A."/>
            <person name="Martel A."/>
        </authorList>
    </citation>
    <scope>NUCLEOTIDE SEQUENCE [LARGE SCALE GENOMIC DNA]</scope>
    <source>
        <strain evidence="11 12">AMFP18/2</strain>
    </source>
</reference>
<evidence type="ECO:0000256" key="8">
    <source>
        <dbReference type="ARBA" id="ARBA00023136"/>
    </source>
</evidence>
<comment type="similarity">
    <text evidence="2">Belongs to the MNN1/MNT family.</text>
</comment>
<keyword evidence="12" id="KW-1185">Reference proteome</keyword>
<evidence type="ECO:0000256" key="7">
    <source>
        <dbReference type="ARBA" id="ARBA00022989"/>
    </source>
</evidence>
<evidence type="ECO:0000256" key="4">
    <source>
        <dbReference type="ARBA" id="ARBA00022679"/>
    </source>
</evidence>
<accession>A0ABQ8F6N8</accession>
<evidence type="ECO:0000256" key="10">
    <source>
        <dbReference type="SAM" id="Phobius"/>
    </source>
</evidence>
<gene>
    <name evidence="11" type="ORF">BASA50_007401</name>
</gene>
<dbReference type="InterPro" id="IPR029044">
    <property type="entry name" value="Nucleotide-diphossugar_trans"/>
</dbReference>
<evidence type="ECO:0000256" key="1">
    <source>
        <dbReference type="ARBA" id="ARBA00004606"/>
    </source>
</evidence>
<evidence type="ECO:0000256" key="6">
    <source>
        <dbReference type="ARBA" id="ARBA00022968"/>
    </source>
</evidence>
<dbReference type="InterPro" id="IPR022751">
    <property type="entry name" value="Alpha_mannosyltransferase"/>
</dbReference>
<evidence type="ECO:0000256" key="9">
    <source>
        <dbReference type="ARBA" id="ARBA00023180"/>
    </source>
</evidence>
<comment type="subcellular location">
    <subcellularLocation>
        <location evidence="1">Membrane</location>
        <topology evidence="1">Single-pass type II membrane protein</topology>
    </subcellularLocation>
</comment>
<evidence type="ECO:0000313" key="11">
    <source>
        <dbReference type="EMBL" id="KAH6593193.1"/>
    </source>
</evidence>
<name>A0ABQ8F6N8_9FUNG</name>
<sequence>MHRISNVPLLRNKARLRRLILFLLMVCGSFWLMVTGPTVVGLSNKKSDFPASPIDSTTSSPKASNENKLSDSEIMQLLRLELAEHDKGALAASDFLGIVDRILVHKKLYDARTTHNLPELRLSIESLEDLAFPWLKAGHKFASVRQLAQSFKGRGIVMTTGQWHFKYARHAITVMRNLGSTLPIQLFYVGDGDLPKEYRDELEAISGVVTIDLESYFDSHGPDLNRWAIKPFSMLASSFEEIIFVDADALFFQPPEVIFNSAAYNDTGAVFYMDRTLYGGMESEGLTFFNKLVKEPSEYAKTKGRLVSKLSTHEGESGVIVWNKRINLHALLLTCVFNSEPHRSIMYKAYHGDKESYWIAHEALKMPYRWAPGGGGTVGFIVDPVNYPTKVCGGLYHPDENWKPLWFNGGILRNKHTPDGTETLSLTHWVTDRTFNEPKWDWETSTMPFCLSPNDANTEFGELTPEEKLIGEMLTSSWELLERPNTDNIVAQIDP</sequence>
<keyword evidence="8 10" id="KW-0472">Membrane</keyword>
<proteinExistence type="inferred from homology"/>
<dbReference type="Proteomes" id="UP001648503">
    <property type="component" value="Unassembled WGS sequence"/>
</dbReference>
<evidence type="ECO:0000256" key="2">
    <source>
        <dbReference type="ARBA" id="ARBA00009105"/>
    </source>
</evidence>
<evidence type="ECO:0000313" key="12">
    <source>
        <dbReference type="Proteomes" id="UP001648503"/>
    </source>
</evidence>
<keyword evidence="4" id="KW-0808">Transferase</keyword>
<evidence type="ECO:0000256" key="5">
    <source>
        <dbReference type="ARBA" id="ARBA00022692"/>
    </source>
</evidence>
<dbReference type="SUPFAM" id="SSF53448">
    <property type="entry name" value="Nucleotide-diphospho-sugar transferases"/>
    <property type="match status" value="1"/>
</dbReference>
<protein>
    <submittedName>
        <fullName evidence="11">Uncharacterized protein</fullName>
    </submittedName>
</protein>
<dbReference type="Pfam" id="PF11051">
    <property type="entry name" value="Mannosyl_trans3"/>
    <property type="match status" value="1"/>
</dbReference>
<dbReference type="PANTHER" id="PTHR31392">
    <property type="entry name" value="ALPHA-1,3-MANNOSYLTRANSFERASE MNN1-RELATED"/>
    <property type="match status" value="1"/>
</dbReference>
<keyword evidence="3" id="KW-0328">Glycosyltransferase</keyword>
<dbReference type="EMBL" id="JAFCIX010000357">
    <property type="protein sequence ID" value="KAH6593193.1"/>
    <property type="molecule type" value="Genomic_DNA"/>
</dbReference>
<dbReference type="PANTHER" id="PTHR31392:SF1">
    <property type="entry name" value="ALPHA-1,3-MANNOSYLTRANSFERASE MNN1-RELATED"/>
    <property type="match status" value="1"/>
</dbReference>
<evidence type="ECO:0000256" key="3">
    <source>
        <dbReference type="ARBA" id="ARBA00022676"/>
    </source>
</evidence>
<comment type="caution">
    <text evidence="11">The sequence shown here is derived from an EMBL/GenBank/DDBJ whole genome shotgun (WGS) entry which is preliminary data.</text>
</comment>
<keyword evidence="5 10" id="KW-0812">Transmembrane</keyword>
<keyword evidence="6" id="KW-0735">Signal-anchor</keyword>
<keyword evidence="9" id="KW-0325">Glycoprotein</keyword>
<organism evidence="11 12">
    <name type="scientific">Batrachochytrium salamandrivorans</name>
    <dbReference type="NCBI Taxonomy" id="1357716"/>
    <lineage>
        <taxon>Eukaryota</taxon>
        <taxon>Fungi</taxon>
        <taxon>Fungi incertae sedis</taxon>
        <taxon>Chytridiomycota</taxon>
        <taxon>Chytridiomycota incertae sedis</taxon>
        <taxon>Chytridiomycetes</taxon>
        <taxon>Rhizophydiales</taxon>
        <taxon>Rhizophydiales incertae sedis</taxon>
        <taxon>Batrachochytrium</taxon>
    </lineage>
</organism>